<accession>A0ABU8NWI8</accession>
<evidence type="ECO:0000313" key="2">
    <source>
        <dbReference type="Proteomes" id="UP001359781"/>
    </source>
</evidence>
<organism evidence="1 2">
    <name type="scientific">Corynebacterium mastitidis</name>
    <dbReference type="NCBI Taxonomy" id="161890"/>
    <lineage>
        <taxon>Bacteria</taxon>
        <taxon>Bacillati</taxon>
        <taxon>Actinomycetota</taxon>
        <taxon>Actinomycetes</taxon>
        <taxon>Mycobacteriales</taxon>
        <taxon>Corynebacteriaceae</taxon>
        <taxon>Corynebacterium</taxon>
    </lineage>
</organism>
<name>A0ABU8NWI8_9CORY</name>
<evidence type="ECO:0000313" key="1">
    <source>
        <dbReference type="EMBL" id="MEJ4099103.1"/>
    </source>
</evidence>
<dbReference type="EMBL" id="JBAHVJ010000002">
    <property type="protein sequence ID" value="MEJ4099103.1"/>
    <property type="molecule type" value="Genomic_DNA"/>
</dbReference>
<comment type="caution">
    <text evidence="1">The sequence shown here is derived from an EMBL/GenBank/DDBJ whole genome shotgun (WGS) entry which is preliminary data.</text>
</comment>
<dbReference type="RefSeq" id="WP_337889684.1">
    <property type="nucleotide sequence ID" value="NZ_JBAHVI010000003.1"/>
</dbReference>
<keyword evidence="2" id="KW-1185">Reference proteome</keyword>
<dbReference type="Proteomes" id="UP001359781">
    <property type="component" value="Unassembled WGS sequence"/>
</dbReference>
<gene>
    <name evidence="1" type="ORF">V5S96_01840</name>
</gene>
<protein>
    <submittedName>
        <fullName evidence="1">Uncharacterized protein</fullName>
    </submittedName>
</protein>
<proteinExistence type="predicted"/>
<reference evidence="1 2" key="1">
    <citation type="submission" date="2024-02" db="EMBL/GenBank/DDBJ databases">
        <title>Whole genome sequencing and characterization of Corynebacterium isolated from the ocular surface of dry eye disease sufferers.</title>
        <authorList>
            <person name="Naqvi M."/>
        </authorList>
    </citation>
    <scope>NUCLEOTIDE SEQUENCE [LARGE SCALE GENOMIC DNA]</scope>
    <source>
        <strain evidence="1 2">PCRF</strain>
    </source>
</reference>
<sequence>MIAVVDERPDATVVWHVQTTVGDTAVMSGAWIVEDPADLLVGAVRVEPGIEVVENLARAISAERDRVREACEGAVKGLRLDPLVVPDLGVLASAYQGEPIAQRAWVTATALAQLVQQWHTLETQRRSRKHLQEVFGREIRPLPLRNHAEA</sequence>